<proteinExistence type="predicted"/>
<dbReference type="Gene3D" id="2.60.40.1190">
    <property type="match status" value="1"/>
</dbReference>
<dbReference type="AlphaFoldDB" id="A0A5N5IUX7"/>
<evidence type="ECO:0000313" key="4">
    <source>
        <dbReference type="Proteomes" id="UP000319204"/>
    </source>
</evidence>
<comment type="caution">
    <text evidence="3">The sequence shown here is derived from an EMBL/GenBank/DDBJ whole genome shotgun (WGS) entry which is preliminary data.</text>
</comment>
<keyword evidence="4" id="KW-1185">Reference proteome</keyword>
<organism evidence="3 4">
    <name type="scientific">Flagellimonas hadalis</name>
    <dbReference type="NCBI Taxonomy" id="2597517"/>
    <lineage>
        <taxon>Bacteria</taxon>
        <taxon>Pseudomonadati</taxon>
        <taxon>Bacteroidota</taxon>
        <taxon>Flavobacteriia</taxon>
        <taxon>Flavobacteriales</taxon>
        <taxon>Flavobacteriaceae</taxon>
        <taxon>Flagellimonas</taxon>
    </lineage>
</organism>
<dbReference type="RefSeq" id="WP_151889526.1">
    <property type="nucleotide sequence ID" value="NZ_VNIK02000002.1"/>
</dbReference>
<accession>A0A5N5IUX7</accession>
<evidence type="ECO:0000259" key="2">
    <source>
        <dbReference type="Pfam" id="PF19313"/>
    </source>
</evidence>
<dbReference type="EMBL" id="VNIK02000002">
    <property type="protein sequence ID" value="KAB5490835.1"/>
    <property type="molecule type" value="Genomic_DNA"/>
</dbReference>
<dbReference type="Pfam" id="PF19313">
    <property type="entry name" value="DUF5916"/>
    <property type="match status" value="1"/>
</dbReference>
<dbReference type="CDD" id="cd09618">
    <property type="entry name" value="CBM9_like_2"/>
    <property type="match status" value="1"/>
</dbReference>
<evidence type="ECO:0000259" key="1">
    <source>
        <dbReference type="Pfam" id="PF06452"/>
    </source>
</evidence>
<dbReference type="SUPFAM" id="SSF49344">
    <property type="entry name" value="CBD9-like"/>
    <property type="match status" value="1"/>
</dbReference>
<sequence>MKPKSSLSNIFPIGIFLFVSLGGLFAQDQKDNFPPPENPPIISAMRTQSKIAVDGYLDEPEWENAETITDFFRVEPVQGGDIKNPTTVRVLYDDRNLYFGVFCKDSMGKKGVRMQDLRRDFNNDENDVFGIQIDAQNTKQYAISFQTTPHGNQLDQQSFNDSNTDADWNALWSVRTQRTAEGYYAEFAIPFKSIRYDKPMEGAPVEWGITFYRLARKDFEKTVFPAIPQSFSENRMTYAAKLTGLDVPPPSANVRVEPYTLYQYEESKSGNQLIDTSSDPKVGGDVKWAISPNSVLDLTINTDFAQADVDRAVNNLERFNIFFPERRQFFLENSGIWSGGGNTQVRPFFSRTIGLENTFNARPAPLDFGARFTDRNENRTLAGLVVRQRETDNSTGSTFGVARYAQNYGKENNVGAMVTYRLDDTASDLGISSQNNTTISIDGMIRPKSEITFTYLLSTSLDSETGQTGYSGRIFGGTSTNNYYVGYVNAFVSKSYSPDMGFVFQKDVMYHSPGGYAILRPKSLPFVRRWDPGVFVNYYHDFEDFGSFQQASLYLFPVYTWFKDNSFLELSFTPTWQNINFDFAPLGLEIEQGNYQYTRFFGTYNTDQSKKLSGSVSYDLGKFYNGDRKTLTLGMRYAPIPHIAFSANYENNNINGLGILQEDLDTDLYSANVRVALNPRVQLSTFYQYNSFDEQGRWNVRFSWEYMPLSFIYLVFNDTQTHIFEPVQSSRQFISKITFLKQF</sequence>
<feature type="domain" description="Carbohydrate-binding" evidence="1">
    <location>
        <begin position="53"/>
        <end position="201"/>
    </location>
</feature>
<dbReference type="GO" id="GO:0016052">
    <property type="term" value="P:carbohydrate catabolic process"/>
    <property type="evidence" value="ECO:0007669"/>
    <property type="project" value="InterPro"/>
</dbReference>
<feature type="domain" description="DUF5916" evidence="2">
    <location>
        <begin position="256"/>
        <end position="359"/>
    </location>
</feature>
<gene>
    <name evidence="3" type="ORF">FOT42_005230</name>
</gene>
<dbReference type="GO" id="GO:0030246">
    <property type="term" value="F:carbohydrate binding"/>
    <property type="evidence" value="ECO:0007669"/>
    <property type="project" value="InterPro"/>
</dbReference>
<dbReference type="Proteomes" id="UP000319204">
    <property type="component" value="Unassembled WGS sequence"/>
</dbReference>
<dbReference type="InterPro" id="IPR010502">
    <property type="entry name" value="Carb-bd_dom_fam9"/>
</dbReference>
<dbReference type="Pfam" id="PF06452">
    <property type="entry name" value="CBM9_1"/>
    <property type="match status" value="1"/>
</dbReference>
<reference evidence="3" key="1">
    <citation type="submission" date="2019-10" db="EMBL/GenBank/DDBJ databases">
        <title>Muricauda hadale sp. nov., a piezophilic bacterium isolated from hadopelagic water of the Mariana Trench.</title>
        <authorList>
            <person name="Wei Y."/>
        </authorList>
    </citation>
    <scope>NUCLEOTIDE SEQUENCE [LARGE SCALE GENOMIC DNA]</scope>
    <source>
        <strain evidence="3">MT-229</strain>
    </source>
</reference>
<protein>
    <submittedName>
        <fullName evidence="3">Carbohydrate binding family 9 domain-containing protein</fullName>
    </submittedName>
</protein>
<dbReference type="InterPro" id="IPR045670">
    <property type="entry name" value="DUF5916"/>
</dbReference>
<evidence type="ECO:0000313" key="3">
    <source>
        <dbReference type="EMBL" id="KAB5490835.1"/>
    </source>
</evidence>
<dbReference type="GO" id="GO:0004553">
    <property type="term" value="F:hydrolase activity, hydrolyzing O-glycosyl compounds"/>
    <property type="evidence" value="ECO:0007669"/>
    <property type="project" value="InterPro"/>
</dbReference>
<dbReference type="SUPFAM" id="SSF56935">
    <property type="entry name" value="Porins"/>
    <property type="match status" value="1"/>
</dbReference>
<name>A0A5N5IUX7_9FLAO</name>
<dbReference type="OrthoDB" id="9786766at2"/>